<organism evidence="1 2">
    <name type="scientific">Bipolaris oryzae ATCC 44560</name>
    <dbReference type="NCBI Taxonomy" id="930090"/>
    <lineage>
        <taxon>Eukaryota</taxon>
        <taxon>Fungi</taxon>
        <taxon>Dikarya</taxon>
        <taxon>Ascomycota</taxon>
        <taxon>Pezizomycotina</taxon>
        <taxon>Dothideomycetes</taxon>
        <taxon>Pleosporomycetidae</taxon>
        <taxon>Pleosporales</taxon>
        <taxon>Pleosporineae</taxon>
        <taxon>Pleosporaceae</taxon>
        <taxon>Bipolaris</taxon>
    </lineage>
</organism>
<gene>
    <name evidence="1" type="ORF">COCMIDRAFT_111276</name>
</gene>
<dbReference type="EMBL" id="KI964341">
    <property type="protein sequence ID" value="EUC39543.1"/>
    <property type="molecule type" value="Genomic_DNA"/>
</dbReference>
<proteinExistence type="predicted"/>
<dbReference type="GeneID" id="19119744"/>
<evidence type="ECO:0000313" key="1">
    <source>
        <dbReference type="EMBL" id="EUC39543.1"/>
    </source>
</evidence>
<dbReference type="RefSeq" id="XP_007693938.1">
    <property type="nucleotide sequence ID" value="XM_007695748.1"/>
</dbReference>
<evidence type="ECO:0000313" key="2">
    <source>
        <dbReference type="Proteomes" id="UP000054032"/>
    </source>
</evidence>
<accession>W6YPU5</accession>
<reference evidence="1 2" key="1">
    <citation type="journal article" date="2013" name="PLoS Genet.">
        <title>Comparative genome structure, secondary metabolite, and effector coding capacity across Cochliobolus pathogens.</title>
        <authorList>
            <person name="Condon B.J."/>
            <person name="Leng Y."/>
            <person name="Wu D."/>
            <person name="Bushley K.E."/>
            <person name="Ohm R.A."/>
            <person name="Otillar R."/>
            <person name="Martin J."/>
            <person name="Schackwitz W."/>
            <person name="Grimwood J."/>
            <person name="MohdZainudin N."/>
            <person name="Xue C."/>
            <person name="Wang R."/>
            <person name="Manning V.A."/>
            <person name="Dhillon B."/>
            <person name="Tu Z.J."/>
            <person name="Steffenson B.J."/>
            <person name="Salamov A."/>
            <person name="Sun H."/>
            <person name="Lowry S."/>
            <person name="LaButti K."/>
            <person name="Han J."/>
            <person name="Copeland A."/>
            <person name="Lindquist E."/>
            <person name="Barry K."/>
            <person name="Schmutz J."/>
            <person name="Baker S.E."/>
            <person name="Ciuffetti L.M."/>
            <person name="Grigoriev I.V."/>
            <person name="Zhong S."/>
            <person name="Turgeon B.G."/>
        </authorList>
    </citation>
    <scope>NUCLEOTIDE SEQUENCE [LARGE SCALE GENOMIC DNA]</scope>
    <source>
        <strain evidence="1 2">ATCC 44560</strain>
    </source>
</reference>
<dbReference type="KEGG" id="bor:COCMIDRAFT_111276"/>
<sequence>GLGRAVTSGKTCFNSSDSPLFNEVLIATISLNPSNVICYLSLTKQKILLNNSKSICFCVKSGYYQNGLLSRLSPLKKKHETVRHFLQR</sequence>
<dbReference type="AlphaFoldDB" id="W6YPU5"/>
<name>W6YPU5_COCMI</name>
<dbReference type="HOGENOM" id="CLU_2474889_0_0_1"/>
<keyword evidence="2" id="KW-1185">Reference proteome</keyword>
<protein>
    <submittedName>
        <fullName evidence="1">Uncharacterized protein</fullName>
    </submittedName>
</protein>
<dbReference type="Proteomes" id="UP000054032">
    <property type="component" value="Unassembled WGS sequence"/>
</dbReference>
<feature type="non-terminal residue" evidence="1">
    <location>
        <position position="1"/>
    </location>
</feature>